<evidence type="ECO:0000313" key="1">
    <source>
        <dbReference type="EMBL" id="APH05882.1"/>
    </source>
</evidence>
<protein>
    <submittedName>
        <fullName evidence="1">Uncharacterized protein</fullName>
    </submittedName>
</protein>
<dbReference type="Proteomes" id="UP000181936">
    <property type="component" value="Chromosome"/>
</dbReference>
<organism evidence="1 2">
    <name type="scientific">Bacillus weihaiensis</name>
    <dbReference type="NCBI Taxonomy" id="1547283"/>
    <lineage>
        <taxon>Bacteria</taxon>
        <taxon>Bacillati</taxon>
        <taxon>Bacillota</taxon>
        <taxon>Bacilli</taxon>
        <taxon>Bacillales</taxon>
        <taxon>Bacillaceae</taxon>
        <taxon>Bacillus</taxon>
    </lineage>
</organism>
<evidence type="ECO:0000313" key="2">
    <source>
        <dbReference type="Proteomes" id="UP000181936"/>
    </source>
</evidence>
<dbReference type="KEGG" id="bwh:A9C19_14690"/>
<keyword evidence="2" id="KW-1185">Reference proteome</keyword>
<proteinExistence type="predicted"/>
<name>A0A1L3MU76_9BACI</name>
<reference evidence="1 2" key="1">
    <citation type="journal article" date="2016" name="Sci. Rep.">
        <title>Complete genome sequence and transcriptomic analysis of a novel marine strain Bacillus weihaiensis reveals the mechanism of brown algae degradation.</title>
        <authorList>
            <person name="Zhu Y."/>
            <person name="Chen P."/>
            <person name="Bao Y."/>
            <person name="Men Y."/>
            <person name="Zeng Y."/>
            <person name="Yang J."/>
            <person name="Sun J."/>
            <person name="Sun Y."/>
        </authorList>
    </citation>
    <scope>NUCLEOTIDE SEQUENCE [LARGE SCALE GENOMIC DNA]</scope>
    <source>
        <strain evidence="1 2">Alg07</strain>
    </source>
</reference>
<dbReference type="AlphaFoldDB" id="A0A1L3MU76"/>
<gene>
    <name evidence="1" type="ORF">A9C19_14690</name>
</gene>
<dbReference type="STRING" id="1547283.A9C19_14690"/>
<dbReference type="OrthoDB" id="2885897at2"/>
<dbReference type="RefSeq" id="WP_072580679.1">
    <property type="nucleotide sequence ID" value="NZ_CP016020.1"/>
</dbReference>
<dbReference type="EMBL" id="CP016020">
    <property type="protein sequence ID" value="APH05882.1"/>
    <property type="molecule type" value="Genomic_DNA"/>
</dbReference>
<accession>A0A1L3MU76</accession>
<sequence>MNILEQLFEGWMERNERSHEQIQQRSDQWMRAKEKDFIQLDRTADSFDHKMETTEKEIEKWLERHKGVKE</sequence>